<organism evidence="1 2">
    <name type="scientific">Meloidogyne enterolobii</name>
    <name type="common">Root-knot nematode worm</name>
    <name type="synonym">Meloidogyne mayaguensis</name>
    <dbReference type="NCBI Taxonomy" id="390850"/>
    <lineage>
        <taxon>Eukaryota</taxon>
        <taxon>Metazoa</taxon>
        <taxon>Ecdysozoa</taxon>
        <taxon>Nematoda</taxon>
        <taxon>Chromadorea</taxon>
        <taxon>Rhabditida</taxon>
        <taxon>Tylenchina</taxon>
        <taxon>Tylenchomorpha</taxon>
        <taxon>Tylenchoidea</taxon>
        <taxon>Meloidogynidae</taxon>
        <taxon>Meloidogyninae</taxon>
        <taxon>Meloidogyne</taxon>
    </lineage>
</organism>
<sequence length="109" mass="12513">MSKVYRSLFLIVLVNMGSYTFGIIMFKLFKILTTLNFISFNLLNFTIFGTIGGTFINFGSTSNAPILYINRLIIHRNKNDSGYFLILKDLTYNTGPYHYSFDLKISSIL</sequence>
<name>A0ACB0XV10_MELEN</name>
<proteinExistence type="predicted"/>
<dbReference type="EMBL" id="CAVMJV010000003">
    <property type="protein sequence ID" value="CAK5018708.1"/>
    <property type="molecule type" value="Genomic_DNA"/>
</dbReference>
<reference evidence="1" key="1">
    <citation type="submission" date="2023-11" db="EMBL/GenBank/DDBJ databases">
        <authorList>
            <person name="Poullet M."/>
        </authorList>
    </citation>
    <scope>NUCLEOTIDE SEQUENCE</scope>
    <source>
        <strain evidence="1">E1834</strain>
    </source>
</reference>
<dbReference type="Proteomes" id="UP001497535">
    <property type="component" value="Unassembled WGS sequence"/>
</dbReference>
<evidence type="ECO:0000313" key="2">
    <source>
        <dbReference type="Proteomes" id="UP001497535"/>
    </source>
</evidence>
<gene>
    <name evidence="1" type="ORF">MENTE1834_LOCUS3917</name>
</gene>
<evidence type="ECO:0000313" key="1">
    <source>
        <dbReference type="EMBL" id="CAK5018708.1"/>
    </source>
</evidence>
<comment type="caution">
    <text evidence="1">The sequence shown here is derived from an EMBL/GenBank/DDBJ whole genome shotgun (WGS) entry which is preliminary data.</text>
</comment>
<accession>A0ACB0XV10</accession>
<protein>
    <submittedName>
        <fullName evidence="1">Uncharacterized protein</fullName>
    </submittedName>
</protein>
<keyword evidence="2" id="KW-1185">Reference proteome</keyword>